<feature type="region of interest" description="Disordered" evidence="1">
    <location>
        <begin position="327"/>
        <end position="416"/>
    </location>
</feature>
<feature type="compositionally biased region" description="Basic and acidic residues" evidence="1">
    <location>
        <begin position="327"/>
        <end position="358"/>
    </location>
</feature>
<gene>
    <name evidence="2" type="ORF">DASC09_063190</name>
</gene>
<comment type="caution">
    <text evidence="2">The sequence shown here is derived from an EMBL/GenBank/DDBJ whole genome shotgun (WGS) entry which is preliminary data.</text>
</comment>
<dbReference type="GeneID" id="90076968"/>
<accession>A0AAV5QVJ9</accession>
<dbReference type="EMBL" id="BTFZ01000020">
    <property type="protein sequence ID" value="GMM38980.1"/>
    <property type="molecule type" value="Genomic_DNA"/>
</dbReference>
<dbReference type="RefSeq" id="XP_064855975.1">
    <property type="nucleotide sequence ID" value="XM_064999903.1"/>
</dbReference>
<dbReference type="AlphaFoldDB" id="A0AAV5QVJ9"/>
<evidence type="ECO:0000313" key="3">
    <source>
        <dbReference type="Proteomes" id="UP001360560"/>
    </source>
</evidence>
<feature type="compositionally biased region" description="Basic and acidic residues" evidence="1">
    <location>
        <begin position="385"/>
        <end position="404"/>
    </location>
</feature>
<dbReference type="Proteomes" id="UP001360560">
    <property type="component" value="Unassembled WGS sequence"/>
</dbReference>
<sequence>MPSKDGYLKESLQQIYTVLQHGDTKSNILNTGFYKDFFEESPTKITGSYLDYEESHNESNKEEAGDNNNDDTLKVTINDRFQSGYYTSIYKLYHDIKVSASVLISNNKLGTEQYLDVDNYYKFATEFLLTEAGRLQLDLQEFKKSLLNIESHQELSEFSDSLAHDFDRISTSFRHANNESLFIVTGQTNNLPLFSSAGQKSELDLNEYPIPEPFRSMKVLPHCVATPGSSLGFLSSSNVESKVPNPTLPPTEITRDIFHPNWHAIPCVPWLEFKSSNSFIPLIDETISALNSRNKGKIYFEQIGLPKLIKLRDDYYKNIEKEKIESESDKKVINADEDKENEEEKKSEDEKKDEKMQDDNEPSENGEQKKDDEQVDEQEPNGEQKVTEKKEMDEQKPDGDIKPEEESDKTSTSIVGPGILDINVKSILEWKPGQKFEDDEINALENGKEQKYVSKLLFDLNKLRSERFVAQRTSKVTKPTNKEREIYFKVKRLLQAMVQNLKPSDLVDTNEEESEEDKGLRLSSNIPALRMNYPGTLHAPLPVQYNAARYTSRLQSLGTRAYKKRR</sequence>
<proteinExistence type="predicted"/>
<name>A0AAV5QVJ9_9ASCO</name>
<evidence type="ECO:0000313" key="2">
    <source>
        <dbReference type="EMBL" id="GMM38980.1"/>
    </source>
</evidence>
<reference evidence="2 3" key="1">
    <citation type="journal article" date="2023" name="Elife">
        <title>Identification of key yeast species and microbe-microbe interactions impacting larval growth of Drosophila in the wild.</title>
        <authorList>
            <person name="Mure A."/>
            <person name="Sugiura Y."/>
            <person name="Maeda R."/>
            <person name="Honda K."/>
            <person name="Sakurai N."/>
            <person name="Takahashi Y."/>
            <person name="Watada M."/>
            <person name="Katoh T."/>
            <person name="Gotoh A."/>
            <person name="Gotoh Y."/>
            <person name="Taniguchi I."/>
            <person name="Nakamura K."/>
            <person name="Hayashi T."/>
            <person name="Katayama T."/>
            <person name="Uemura T."/>
            <person name="Hattori Y."/>
        </authorList>
    </citation>
    <scope>NUCLEOTIDE SEQUENCE [LARGE SCALE GENOMIC DNA]</scope>
    <source>
        <strain evidence="2 3">SC-9</strain>
    </source>
</reference>
<evidence type="ECO:0000256" key="1">
    <source>
        <dbReference type="SAM" id="MobiDB-lite"/>
    </source>
</evidence>
<protein>
    <submittedName>
        <fullName evidence="2">Rsc58 protein</fullName>
    </submittedName>
</protein>
<keyword evidence="3" id="KW-1185">Reference proteome</keyword>
<organism evidence="2 3">
    <name type="scientific">Saccharomycopsis crataegensis</name>
    <dbReference type="NCBI Taxonomy" id="43959"/>
    <lineage>
        <taxon>Eukaryota</taxon>
        <taxon>Fungi</taxon>
        <taxon>Dikarya</taxon>
        <taxon>Ascomycota</taxon>
        <taxon>Saccharomycotina</taxon>
        <taxon>Saccharomycetes</taxon>
        <taxon>Saccharomycopsidaceae</taxon>
        <taxon>Saccharomycopsis</taxon>
    </lineage>
</organism>